<evidence type="ECO:0000256" key="1">
    <source>
        <dbReference type="SAM" id="Phobius"/>
    </source>
</evidence>
<reference evidence="2 3" key="1">
    <citation type="journal article" date="2016" name="Nat. Commun.">
        <title>Thousands of microbial genomes shed light on interconnected biogeochemical processes in an aquifer system.</title>
        <authorList>
            <person name="Anantharaman K."/>
            <person name="Brown C.T."/>
            <person name="Hug L.A."/>
            <person name="Sharon I."/>
            <person name="Castelle C.J."/>
            <person name="Probst A.J."/>
            <person name="Thomas B.C."/>
            <person name="Singh A."/>
            <person name="Wilkins M.J."/>
            <person name="Karaoz U."/>
            <person name="Brodie E.L."/>
            <person name="Williams K.H."/>
            <person name="Hubbard S.S."/>
            <person name="Banfield J.F."/>
        </authorList>
    </citation>
    <scope>NUCLEOTIDE SEQUENCE [LARGE SCALE GENOMIC DNA]</scope>
</reference>
<dbReference type="EMBL" id="MGAI01000007">
    <property type="protein sequence ID" value="OGK45451.1"/>
    <property type="molecule type" value="Genomic_DNA"/>
</dbReference>
<evidence type="ECO:0000313" key="3">
    <source>
        <dbReference type="Proteomes" id="UP000178040"/>
    </source>
</evidence>
<feature type="transmembrane region" description="Helical" evidence="1">
    <location>
        <begin position="6"/>
        <end position="26"/>
    </location>
</feature>
<name>A0A1F7IQ25_9BACT</name>
<keyword evidence="1" id="KW-1133">Transmembrane helix</keyword>
<protein>
    <submittedName>
        <fullName evidence="2">Uncharacterized protein</fullName>
    </submittedName>
</protein>
<sequence length="94" mass="10140">MLKGNIVFPLLSVFFLSLLLIFSIIATNQRRSIFSEAKDFTPIVTLTNSQNPPAFCRDGTPEGSCCKSGYRCVDADGVYLCIGASCGLANSKPQ</sequence>
<dbReference type="Proteomes" id="UP000178040">
    <property type="component" value="Unassembled WGS sequence"/>
</dbReference>
<accession>A0A1F7IQ25</accession>
<dbReference type="AlphaFoldDB" id="A0A1F7IQ25"/>
<keyword evidence="1" id="KW-0812">Transmembrane</keyword>
<organism evidence="2 3">
    <name type="scientific">Candidatus Roizmanbacteria bacterium RIFCSPLOWO2_01_FULL_37_16</name>
    <dbReference type="NCBI Taxonomy" id="1802058"/>
    <lineage>
        <taxon>Bacteria</taxon>
        <taxon>Candidatus Roizmaniibacteriota</taxon>
    </lineage>
</organism>
<gene>
    <name evidence="2" type="ORF">A3B40_05990</name>
</gene>
<evidence type="ECO:0000313" key="2">
    <source>
        <dbReference type="EMBL" id="OGK45451.1"/>
    </source>
</evidence>
<keyword evidence="1" id="KW-0472">Membrane</keyword>
<proteinExistence type="predicted"/>
<comment type="caution">
    <text evidence="2">The sequence shown here is derived from an EMBL/GenBank/DDBJ whole genome shotgun (WGS) entry which is preliminary data.</text>
</comment>